<feature type="region of interest" description="Disordered" evidence="3">
    <location>
        <begin position="1"/>
        <end position="26"/>
    </location>
</feature>
<dbReference type="Pfam" id="PF03808">
    <property type="entry name" value="Glyco_tran_WecG"/>
    <property type="match status" value="1"/>
</dbReference>
<feature type="compositionally biased region" description="Low complexity" evidence="3">
    <location>
        <begin position="1"/>
        <end position="13"/>
    </location>
</feature>
<name>A0ABQ2GC80_9DEIO</name>
<dbReference type="NCBIfam" id="TIGR00696">
    <property type="entry name" value="wecG_tagA_cpsF"/>
    <property type="match status" value="1"/>
</dbReference>
<dbReference type="PANTHER" id="PTHR34136:SF1">
    <property type="entry name" value="UDP-N-ACETYL-D-MANNOSAMINURONIC ACID TRANSFERASE"/>
    <property type="match status" value="1"/>
</dbReference>
<evidence type="ECO:0000313" key="5">
    <source>
        <dbReference type="Proteomes" id="UP000639973"/>
    </source>
</evidence>
<protein>
    <submittedName>
        <fullName evidence="4">UDP-N-acetyl-D-mannosaminuronic acid transferase</fullName>
    </submittedName>
</protein>
<dbReference type="CDD" id="cd06533">
    <property type="entry name" value="Glyco_transf_WecG_TagA"/>
    <property type="match status" value="1"/>
</dbReference>
<dbReference type="EMBL" id="BMOL01000011">
    <property type="protein sequence ID" value="GGL86000.1"/>
    <property type="molecule type" value="Genomic_DNA"/>
</dbReference>
<keyword evidence="1" id="KW-0328">Glycosyltransferase</keyword>
<gene>
    <name evidence="4" type="ORF">GCM10010840_24920</name>
</gene>
<keyword evidence="2 4" id="KW-0808">Transferase</keyword>
<accession>A0ABQ2GC80</accession>
<reference evidence="5" key="1">
    <citation type="journal article" date="2019" name="Int. J. Syst. Evol. Microbiol.">
        <title>The Global Catalogue of Microorganisms (GCM) 10K type strain sequencing project: providing services to taxonomists for standard genome sequencing and annotation.</title>
        <authorList>
            <consortium name="The Broad Institute Genomics Platform"/>
            <consortium name="The Broad Institute Genome Sequencing Center for Infectious Disease"/>
            <person name="Wu L."/>
            <person name="Ma J."/>
        </authorList>
    </citation>
    <scope>NUCLEOTIDE SEQUENCE [LARGE SCALE GENOMIC DNA]</scope>
    <source>
        <strain evidence="5">JCM 15442</strain>
    </source>
</reference>
<sequence>MSLPIPSDPRSAAPAPPASPAVGASPHPALTSRSILGMRVDVTTYADATARVMAWARAGQGRYVCASNVHMVMETSDSAEFRDVVNGADLVTSDGVPLVWALKALGVPQAERVYGPTLMLHVCEAAAREGVPIALYGGTPESLEEFVLFLHANYPGIEIACLIAPPFRPPTPEEDAYYTQQLVDSGARIVFVGIGCPKQERWMAAHTGRLDAVLLGMGAAFDFHTGRVRQAPAAMQRLGLEWLFRLFMEPRRLWKRYAKHNPRFVGRFLLQLLGQKIINRGRRASRD</sequence>
<comment type="caution">
    <text evidence="4">The sequence shown here is derived from an EMBL/GenBank/DDBJ whole genome shotgun (WGS) entry which is preliminary data.</text>
</comment>
<organism evidence="4 5">
    <name type="scientific">Deinococcus aerolatus</name>
    <dbReference type="NCBI Taxonomy" id="522487"/>
    <lineage>
        <taxon>Bacteria</taxon>
        <taxon>Thermotogati</taxon>
        <taxon>Deinococcota</taxon>
        <taxon>Deinococci</taxon>
        <taxon>Deinococcales</taxon>
        <taxon>Deinococcaceae</taxon>
        <taxon>Deinococcus</taxon>
    </lineage>
</organism>
<dbReference type="PANTHER" id="PTHR34136">
    <property type="match status" value="1"/>
</dbReference>
<dbReference type="Proteomes" id="UP000639973">
    <property type="component" value="Unassembled WGS sequence"/>
</dbReference>
<evidence type="ECO:0000256" key="1">
    <source>
        <dbReference type="ARBA" id="ARBA00022676"/>
    </source>
</evidence>
<keyword evidence="5" id="KW-1185">Reference proteome</keyword>
<proteinExistence type="predicted"/>
<dbReference type="RefSeq" id="WP_229723569.1">
    <property type="nucleotide sequence ID" value="NZ_BMOL01000011.1"/>
</dbReference>
<dbReference type="GO" id="GO:0016740">
    <property type="term" value="F:transferase activity"/>
    <property type="evidence" value="ECO:0007669"/>
    <property type="project" value="UniProtKB-KW"/>
</dbReference>
<evidence type="ECO:0000256" key="2">
    <source>
        <dbReference type="ARBA" id="ARBA00022679"/>
    </source>
</evidence>
<evidence type="ECO:0000256" key="3">
    <source>
        <dbReference type="SAM" id="MobiDB-lite"/>
    </source>
</evidence>
<dbReference type="InterPro" id="IPR004629">
    <property type="entry name" value="WecG_TagA_CpsF"/>
</dbReference>
<evidence type="ECO:0000313" key="4">
    <source>
        <dbReference type="EMBL" id="GGL86000.1"/>
    </source>
</evidence>